<feature type="non-terminal residue" evidence="2">
    <location>
        <position position="1"/>
    </location>
</feature>
<organism evidence="2 3">
    <name type="scientific">Colocasia esculenta</name>
    <name type="common">Wild taro</name>
    <name type="synonym">Arum esculentum</name>
    <dbReference type="NCBI Taxonomy" id="4460"/>
    <lineage>
        <taxon>Eukaryota</taxon>
        <taxon>Viridiplantae</taxon>
        <taxon>Streptophyta</taxon>
        <taxon>Embryophyta</taxon>
        <taxon>Tracheophyta</taxon>
        <taxon>Spermatophyta</taxon>
        <taxon>Magnoliopsida</taxon>
        <taxon>Liliopsida</taxon>
        <taxon>Araceae</taxon>
        <taxon>Aroideae</taxon>
        <taxon>Colocasieae</taxon>
        <taxon>Colocasia</taxon>
    </lineage>
</organism>
<protein>
    <submittedName>
        <fullName evidence="2">Uncharacterized protein</fullName>
    </submittedName>
</protein>
<keyword evidence="3" id="KW-1185">Reference proteome</keyword>
<comment type="caution">
    <text evidence="2">The sequence shown here is derived from an EMBL/GenBank/DDBJ whole genome shotgun (WGS) entry which is preliminary data.</text>
</comment>
<gene>
    <name evidence="2" type="ORF">Taro_006133</name>
</gene>
<evidence type="ECO:0000313" key="2">
    <source>
        <dbReference type="EMBL" id="MQL73779.1"/>
    </source>
</evidence>
<sequence length="171" mass="18061">FYGLVRGLAARCWLRKMASFERGGADADDETQEMDTGSPFSGMGLPGNVRAGKGSCPCDGTVPLDDTLPLGDDEIAELETQLLGAAPNLDGETQLLLGGATDMDGETQMLDVPESPAADLNRGRSDNPFRTQPMEECEDTDVVGGDDEGTERTVLLCDEDGLSDDAATPCR</sequence>
<dbReference type="AlphaFoldDB" id="A0A843TZU9"/>
<feature type="non-terminal residue" evidence="2">
    <location>
        <position position="171"/>
    </location>
</feature>
<feature type="compositionally biased region" description="Acidic residues" evidence="1">
    <location>
        <begin position="135"/>
        <end position="148"/>
    </location>
</feature>
<proteinExistence type="predicted"/>
<evidence type="ECO:0000256" key="1">
    <source>
        <dbReference type="SAM" id="MobiDB-lite"/>
    </source>
</evidence>
<evidence type="ECO:0000313" key="3">
    <source>
        <dbReference type="Proteomes" id="UP000652761"/>
    </source>
</evidence>
<feature type="region of interest" description="Disordered" evidence="1">
    <location>
        <begin position="22"/>
        <end position="48"/>
    </location>
</feature>
<accession>A0A843TZU9</accession>
<feature type="region of interest" description="Disordered" evidence="1">
    <location>
        <begin position="115"/>
        <end position="148"/>
    </location>
</feature>
<dbReference type="Proteomes" id="UP000652761">
    <property type="component" value="Unassembled WGS sequence"/>
</dbReference>
<reference evidence="2" key="1">
    <citation type="submission" date="2017-07" db="EMBL/GenBank/DDBJ databases">
        <title>Taro Niue Genome Assembly and Annotation.</title>
        <authorList>
            <person name="Atibalentja N."/>
            <person name="Keating K."/>
            <person name="Fields C.J."/>
        </authorList>
    </citation>
    <scope>NUCLEOTIDE SEQUENCE</scope>
    <source>
        <strain evidence="2">Niue_2</strain>
        <tissue evidence="2">Leaf</tissue>
    </source>
</reference>
<dbReference type="EMBL" id="NMUH01000180">
    <property type="protein sequence ID" value="MQL73779.1"/>
    <property type="molecule type" value="Genomic_DNA"/>
</dbReference>
<name>A0A843TZU9_COLES</name>